<name>A0ABT1GUT8_9BURK</name>
<organism evidence="1 2">
    <name type="scientific">Duganella violaceipulchra</name>
    <dbReference type="NCBI Taxonomy" id="2849652"/>
    <lineage>
        <taxon>Bacteria</taxon>
        <taxon>Pseudomonadati</taxon>
        <taxon>Pseudomonadota</taxon>
        <taxon>Betaproteobacteria</taxon>
        <taxon>Burkholderiales</taxon>
        <taxon>Oxalobacteraceae</taxon>
        <taxon>Telluria group</taxon>
        <taxon>Duganella</taxon>
    </lineage>
</organism>
<gene>
    <name evidence="1" type="ORF">L1274_006537</name>
</gene>
<proteinExistence type="predicted"/>
<dbReference type="EMBL" id="JALJZU010000031">
    <property type="protein sequence ID" value="MCP2012766.1"/>
    <property type="molecule type" value="Genomic_DNA"/>
</dbReference>
<evidence type="ECO:0000313" key="1">
    <source>
        <dbReference type="EMBL" id="MCP2012766.1"/>
    </source>
</evidence>
<evidence type="ECO:0000313" key="2">
    <source>
        <dbReference type="Proteomes" id="UP001162889"/>
    </source>
</evidence>
<reference evidence="1" key="1">
    <citation type="submission" date="2022-03" db="EMBL/GenBank/DDBJ databases">
        <title>Genome Encyclopedia of Bacteria and Archaea VI: Functional Genomics of Type Strains.</title>
        <authorList>
            <person name="Whitman W."/>
        </authorList>
    </citation>
    <scope>NUCLEOTIDE SEQUENCE</scope>
    <source>
        <strain evidence="1">HSC-15S17</strain>
    </source>
</reference>
<dbReference type="Proteomes" id="UP001162889">
    <property type="component" value="Unassembled WGS sequence"/>
</dbReference>
<sequence>MRRVSVLARLPSHPINRVVQLLPLPTYQWA</sequence>
<comment type="caution">
    <text evidence="1">The sequence shown here is derived from an EMBL/GenBank/DDBJ whole genome shotgun (WGS) entry which is preliminary data.</text>
</comment>
<keyword evidence="2" id="KW-1185">Reference proteome</keyword>
<accession>A0ABT1GUT8</accession>
<protein>
    <submittedName>
        <fullName evidence="1">Uncharacterized protein</fullName>
    </submittedName>
</protein>